<dbReference type="RefSeq" id="WP_133144670.1">
    <property type="nucleotide sequence ID" value="NZ_CAACYJ010000035.1"/>
</dbReference>
<proteinExistence type="predicted"/>
<dbReference type="AlphaFoldDB" id="A0A449IML1"/>
<feature type="region of interest" description="Disordered" evidence="1">
    <location>
        <begin position="112"/>
        <end position="131"/>
    </location>
</feature>
<gene>
    <name evidence="2" type="ORF">NCTC10754_03276</name>
</gene>
<dbReference type="SUPFAM" id="SSF48452">
    <property type="entry name" value="TPR-like"/>
    <property type="match status" value="1"/>
</dbReference>
<dbReference type="InterPro" id="IPR011990">
    <property type="entry name" value="TPR-like_helical_dom_sf"/>
</dbReference>
<name>A0A449IML1_PSEFR</name>
<evidence type="ECO:0000313" key="2">
    <source>
        <dbReference type="EMBL" id="VFB20657.1"/>
    </source>
</evidence>
<sequence>MAVVTLAVVVGGYVAIKMMAGQSQQKLDDFLQTGQSCFDTRDFACALDNVGLALQQDSNDPRALSLLQRAQAAQAAQARQQQLQDAAQKQQLLKAQAAEATRQADALREQQALERQRQEAADRQVRDQQQQQAAKAVNASLQQAQNALNAGEYQSAIAVARVVLGMDPNNSRARNIIRQAEQQLKEALNRTRIE</sequence>
<protein>
    <submittedName>
        <fullName evidence="2">Uncharacterized protein</fullName>
    </submittedName>
</protein>
<organism evidence="2 3">
    <name type="scientific">Pseudomonas fragi</name>
    <dbReference type="NCBI Taxonomy" id="296"/>
    <lineage>
        <taxon>Bacteria</taxon>
        <taxon>Pseudomonadati</taxon>
        <taxon>Pseudomonadota</taxon>
        <taxon>Gammaproteobacteria</taxon>
        <taxon>Pseudomonadales</taxon>
        <taxon>Pseudomonadaceae</taxon>
        <taxon>Pseudomonas</taxon>
    </lineage>
</organism>
<dbReference type="Gene3D" id="1.25.40.10">
    <property type="entry name" value="Tetratricopeptide repeat domain"/>
    <property type="match status" value="1"/>
</dbReference>
<reference evidence="2 3" key="1">
    <citation type="submission" date="2019-02" db="EMBL/GenBank/DDBJ databases">
        <authorList>
            <consortium name="Pathogen Informatics"/>
        </authorList>
    </citation>
    <scope>NUCLEOTIDE SEQUENCE [LARGE SCALE GENOMIC DNA]</scope>
    <source>
        <strain evidence="2 3">3012STDY7103891</strain>
    </source>
</reference>
<feature type="compositionally biased region" description="Basic and acidic residues" evidence="1">
    <location>
        <begin position="112"/>
        <end position="126"/>
    </location>
</feature>
<dbReference type="Proteomes" id="UP000330809">
    <property type="component" value="Unassembled WGS sequence"/>
</dbReference>
<accession>A0A449IML1</accession>
<evidence type="ECO:0000313" key="3">
    <source>
        <dbReference type="Proteomes" id="UP000330809"/>
    </source>
</evidence>
<dbReference type="EMBL" id="CAACYJ010000035">
    <property type="protein sequence ID" value="VFB20657.1"/>
    <property type="molecule type" value="Genomic_DNA"/>
</dbReference>
<evidence type="ECO:0000256" key="1">
    <source>
        <dbReference type="SAM" id="MobiDB-lite"/>
    </source>
</evidence>